<keyword evidence="1" id="KW-0812">Transmembrane</keyword>
<organism evidence="2 3">
    <name type="scientific">Pontibacillus chungwhensis</name>
    <dbReference type="NCBI Taxonomy" id="265426"/>
    <lineage>
        <taxon>Bacteria</taxon>
        <taxon>Bacillati</taxon>
        <taxon>Bacillota</taxon>
        <taxon>Bacilli</taxon>
        <taxon>Bacillales</taxon>
        <taxon>Bacillaceae</taxon>
        <taxon>Pontibacillus</taxon>
    </lineage>
</organism>
<dbReference type="RefSeq" id="WP_284526927.1">
    <property type="nucleotide sequence ID" value="NZ_CP126446.1"/>
</dbReference>
<dbReference type="Proteomes" id="UP001236652">
    <property type="component" value="Chromosome"/>
</dbReference>
<evidence type="ECO:0000313" key="3">
    <source>
        <dbReference type="Proteomes" id="UP001236652"/>
    </source>
</evidence>
<evidence type="ECO:0000313" key="2">
    <source>
        <dbReference type="EMBL" id="WIF99314.1"/>
    </source>
</evidence>
<gene>
    <name evidence="2" type="ORF">QNI29_06550</name>
</gene>
<proteinExistence type="predicted"/>
<evidence type="ECO:0000256" key="1">
    <source>
        <dbReference type="SAM" id="Phobius"/>
    </source>
</evidence>
<reference evidence="2 3" key="1">
    <citation type="submission" date="2023-05" db="EMBL/GenBank/DDBJ databases">
        <title>Comparative genomics reveals the evidence of polycyclic aromatic hydrocarbons degradation in moderately halophilic genus Pontibacillus.</title>
        <authorList>
            <person name="Yang H."/>
            <person name="Qian Z."/>
        </authorList>
    </citation>
    <scope>NUCLEOTIDE SEQUENCE [LARGE SCALE GENOMIC DNA]</scope>
    <source>
        <strain evidence="3">HN14</strain>
    </source>
</reference>
<keyword evidence="3" id="KW-1185">Reference proteome</keyword>
<keyword evidence="1" id="KW-1133">Transmembrane helix</keyword>
<name>A0ABY8V3A7_9BACI</name>
<accession>A0ABY8V3A7</accession>
<sequence length="46" mass="5543">MIVIFVLWVSLQLFLDMTIFKNPFNYFVAFIIFFFGIKFVLSNRSD</sequence>
<keyword evidence="1" id="KW-0472">Membrane</keyword>
<feature type="transmembrane region" description="Helical" evidence="1">
    <location>
        <begin position="24"/>
        <end position="41"/>
    </location>
</feature>
<dbReference type="EMBL" id="CP126446">
    <property type="protein sequence ID" value="WIF99314.1"/>
    <property type="molecule type" value="Genomic_DNA"/>
</dbReference>
<protein>
    <submittedName>
        <fullName evidence="2">Uncharacterized protein</fullName>
    </submittedName>
</protein>